<dbReference type="AlphaFoldDB" id="A0A2P8GK31"/>
<accession>A0A2P8GK31</accession>
<dbReference type="PROSITE" id="PS00923">
    <property type="entry name" value="ASP_GLU_RACEMASE_1"/>
    <property type="match status" value="1"/>
</dbReference>
<dbReference type="PANTHER" id="PTHR21198:SF7">
    <property type="entry name" value="ASPARTATE-GLUTAMATE RACEMASE FAMILY"/>
    <property type="match status" value="1"/>
</dbReference>
<comment type="similarity">
    <text evidence="1">Belongs to the aspartate/glutamate racemases family.</text>
</comment>
<evidence type="ECO:0000313" key="3">
    <source>
        <dbReference type="EMBL" id="PSL34322.1"/>
    </source>
</evidence>
<keyword evidence="2" id="KW-0413">Isomerase</keyword>
<gene>
    <name evidence="3" type="ORF">B0H99_10948</name>
</gene>
<dbReference type="Pfam" id="PF01177">
    <property type="entry name" value="Asp_Glu_race"/>
    <property type="match status" value="1"/>
</dbReference>
<organism evidence="3 4">
    <name type="scientific">Planomicrobium soli</name>
    <dbReference type="NCBI Taxonomy" id="1176648"/>
    <lineage>
        <taxon>Bacteria</taxon>
        <taxon>Bacillati</taxon>
        <taxon>Bacillota</taxon>
        <taxon>Bacilli</taxon>
        <taxon>Bacillales</taxon>
        <taxon>Caryophanaceae</taxon>
        <taxon>Planomicrobium</taxon>
    </lineage>
</organism>
<dbReference type="InterPro" id="IPR004380">
    <property type="entry name" value="Asp_race"/>
</dbReference>
<evidence type="ECO:0000256" key="2">
    <source>
        <dbReference type="ARBA" id="ARBA00023235"/>
    </source>
</evidence>
<dbReference type="SUPFAM" id="SSF53681">
    <property type="entry name" value="Aspartate/glutamate racemase"/>
    <property type="match status" value="2"/>
</dbReference>
<dbReference type="OrthoDB" id="9803739at2"/>
<comment type="caution">
    <text evidence="3">The sequence shown here is derived from an EMBL/GenBank/DDBJ whole genome shotgun (WGS) entry which is preliminary data.</text>
</comment>
<dbReference type="InterPro" id="IPR001920">
    <property type="entry name" value="Asp/Glu_race"/>
</dbReference>
<name>A0A2P8GK31_9BACL</name>
<dbReference type="EMBL" id="PYAT01000009">
    <property type="protein sequence ID" value="PSL34322.1"/>
    <property type="molecule type" value="Genomic_DNA"/>
</dbReference>
<protein>
    <submittedName>
        <fullName evidence="3">Aspartate racemase</fullName>
    </submittedName>
</protein>
<proteinExistence type="inferred from homology"/>
<evidence type="ECO:0000256" key="1">
    <source>
        <dbReference type="ARBA" id="ARBA00007847"/>
    </source>
</evidence>
<reference evidence="3 4" key="1">
    <citation type="submission" date="2018-03" db="EMBL/GenBank/DDBJ databases">
        <title>Genomic Encyclopedia of Type Strains, Phase III (KMG-III): the genomes of soil and plant-associated and newly described type strains.</title>
        <authorList>
            <person name="Whitman W."/>
        </authorList>
    </citation>
    <scope>NUCLEOTIDE SEQUENCE [LARGE SCALE GENOMIC DNA]</scope>
    <source>
        <strain evidence="3 4">CGMCC 1.12259</strain>
    </source>
</reference>
<dbReference type="InterPro" id="IPR033134">
    <property type="entry name" value="Asp/Glu_racemase_AS_2"/>
</dbReference>
<sequence>MKTIGLLGGMSWESSAEYYRVVNEEVRQKLGGLHSAKCVLFSVDFEEIEYLQRQDKWTEAGHLLAEAGRALEKAGAELIVLCTNTMHKVIEELEKGVTVPVIHIANATAQKVQSENLATVGLLGTKYTMEMEFYKSRLIKNGLAVLIPEEADRNQINQIIFEELCLGRIRQPSKEYYQAVINKLVEDGAEGIILGCTEIGLLIKPEDSPVPIFDTAEIHAKAAVEIALEEK</sequence>
<dbReference type="InterPro" id="IPR018187">
    <property type="entry name" value="Asp/Glu_racemase_AS_1"/>
</dbReference>
<dbReference type="Gene3D" id="3.40.50.1860">
    <property type="match status" value="2"/>
</dbReference>
<keyword evidence="4" id="KW-1185">Reference proteome</keyword>
<dbReference type="RefSeq" id="WP_106533967.1">
    <property type="nucleotide sequence ID" value="NZ_PYAT01000009.1"/>
</dbReference>
<dbReference type="NCBIfam" id="TIGR00035">
    <property type="entry name" value="asp_race"/>
    <property type="match status" value="1"/>
</dbReference>
<dbReference type="PROSITE" id="PS00924">
    <property type="entry name" value="ASP_GLU_RACEMASE_2"/>
    <property type="match status" value="1"/>
</dbReference>
<dbReference type="GO" id="GO:0047661">
    <property type="term" value="F:amino-acid racemase activity"/>
    <property type="evidence" value="ECO:0007669"/>
    <property type="project" value="InterPro"/>
</dbReference>
<dbReference type="Proteomes" id="UP000242682">
    <property type="component" value="Unassembled WGS sequence"/>
</dbReference>
<dbReference type="InterPro" id="IPR015942">
    <property type="entry name" value="Asp/Glu/hydantoin_racemase"/>
</dbReference>
<dbReference type="PANTHER" id="PTHR21198">
    <property type="entry name" value="GLUTAMATE RACEMASE"/>
    <property type="match status" value="1"/>
</dbReference>
<evidence type="ECO:0000313" key="4">
    <source>
        <dbReference type="Proteomes" id="UP000242682"/>
    </source>
</evidence>